<protein>
    <submittedName>
        <fullName evidence="1">Uncharacterized protein</fullName>
    </submittedName>
</protein>
<dbReference type="OrthoDB" id="2520703at2759"/>
<name>A0A165KS47_EXIGL</name>
<keyword evidence="2" id="KW-1185">Reference proteome</keyword>
<dbReference type="InParanoid" id="A0A165KS47"/>
<sequence length="501" mass="55638">MDLPIEIYLLIVERALDEARVLADAIAQYPGVDVVIDLPDTTFQRTVHAIRVLAPLALVSSQWNAAVTPLLYQQVLLSARTLPLFFRILLARPEHAAHLRLIVFSRDEGESVLDDQTTDQLRTALSQLIDEAQERLSLDYSALNALLRAAGSTFSRISFPSIPQGQSASPALHNVTHVTLSWCRPEHSLAVKGGFGIGEVLSLFSLPSVRTLEICRLVAIDLWTGFEPINPDASTVGPRVRHKWQQRMSSFLGRSTVKNLIFRTSAIHTALLETFIGIPSGLERFYYHHAGCEVADVGSQAFFRMPGAIVTALASSRSRLSLASLELHYTDRSFDLPRLTGFTGLRRLENLRHLTCPVRSFAGHRDGPQGWMVPIASALPSTLETLDLQLDGFHSLSHDTVVAQLQAVVQRDDKLTRLRVAEEEKWTVTVERRQATRAAYVALRETCKTHGIEFSFVNRVRINSPWVVSALTVFASVAVWMRDITSGVGLLGIISRLIVEM</sequence>
<dbReference type="Proteomes" id="UP000077266">
    <property type="component" value="Unassembled WGS sequence"/>
</dbReference>
<proteinExistence type="predicted"/>
<evidence type="ECO:0000313" key="2">
    <source>
        <dbReference type="Proteomes" id="UP000077266"/>
    </source>
</evidence>
<dbReference type="AlphaFoldDB" id="A0A165KS47"/>
<gene>
    <name evidence="1" type="ORF">EXIGLDRAFT_732346</name>
</gene>
<reference evidence="1 2" key="1">
    <citation type="journal article" date="2016" name="Mol. Biol. Evol.">
        <title>Comparative Genomics of Early-Diverging Mushroom-Forming Fungi Provides Insights into the Origins of Lignocellulose Decay Capabilities.</title>
        <authorList>
            <person name="Nagy L.G."/>
            <person name="Riley R."/>
            <person name="Tritt A."/>
            <person name="Adam C."/>
            <person name="Daum C."/>
            <person name="Floudas D."/>
            <person name="Sun H."/>
            <person name="Yadav J.S."/>
            <person name="Pangilinan J."/>
            <person name="Larsson K.H."/>
            <person name="Matsuura K."/>
            <person name="Barry K."/>
            <person name="Labutti K."/>
            <person name="Kuo R."/>
            <person name="Ohm R.A."/>
            <person name="Bhattacharya S.S."/>
            <person name="Shirouzu T."/>
            <person name="Yoshinaga Y."/>
            <person name="Martin F.M."/>
            <person name="Grigoriev I.V."/>
            <person name="Hibbett D.S."/>
        </authorList>
    </citation>
    <scope>NUCLEOTIDE SEQUENCE [LARGE SCALE GENOMIC DNA]</scope>
    <source>
        <strain evidence="1 2">HHB12029</strain>
    </source>
</reference>
<evidence type="ECO:0000313" key="1">
    <source>
        <dbReference type="EMBL" id="KZV96781.1"/>
    </source>
</evidence>
<dbReference type="EMBL" id="KV425938">
    <property type="protein sequence ID" value="KZV96781.1"/>
    <property type="molecule type" value="Genomic_DNA"/>
</dbReference>
<accession>A0A165KS47</accession>
<organism evidence="1 2">
    <name type="scientific">Exidia glandulosa HHB12029</name>
    <dbReference type="NCBI Taxonomy" id="1314781"/>
    <lineage>
        <taxon>Eukaryota</taxon>
        <taxon>Fungi</taxon>
        <taxon>Dikarya</taxon>
        <taxon>Basidiomycota</taxon>
        <taxon>Agaricomycotina</taxon>
        <taxon>Agaricomycetes</taxon>
        <taxon>Auriculariales</taxon>
        <taxon>Exidiaceae</taxon>
        <taxon>Exidia</taxon>
    </lineage>
</organism>